<dbReference type="SUPFAM" id="SSF55277">
    <property type="entry name" value="GYF domain"/>
    <property type="match status" value="1"/>
</dbReference>
<feature type="compositionally biased region" description="Polar residues" evidence="1">
    <location>
        <begin position="591"/>
        <end position="604"/>
    </location>
</feature>
<sequence length="936" mass="102572">MSQTSWTRKSQLSDTSNTLDNTEVPPQDQPASGYYNPSGVIIPPNKGSKHYSMDEVFKVWYDNKERILNTISSNSETETENYKVSEPNQIYHLDLQNLNSESTKETPVTSQSPKQNANDLNESLANLSIVDPLNQNLNGAANEPVRSSQGPPPGIFPKSDNPVSSNPISETPLLHPSQIEWFYLDPSGNEQGPFNGSMMQEWLTDGYLNLDLMIRRKEEGQFQTLKQLCDSLENYIQPFQVPLPDLNYAKANDVSHMSVQNPNTAQPQTQQFDQFQTSQNTRGLHHPPPPPPQQQPSLPFGNQHPSQFHQFLSHGPGSLGAANMRLNTTMGSQSNLFGNDFMSPQDPFSATPLSSLANPAFTNNQFGIDAVNPSGLGSFNQPLSSGLHMPSLLQQQIQSQQQPVLSRANSGWGIDPSSGFMGSTPTTPVNVSQPLASQLTQPAPLSPWISAAQSQSRVSSPFVPSSNLPSNDKIETNSNSVNYPNTNHQHVDDHVLNQIHNSVTDILSDGEDHSSNNLPAKLDQIPQQIPEPVPEPKPFSQPVPEPVHESIPEPVNEQNSGSVIEQQQQYQQPGHPGQQEQQEPSKQGQQDTPKQSVETESPIQELQAPKSKETPSIENLKPASQPQQQLAPWAAATVKPESQKKPTLTLKEIQKLEAEKLEKQKQELRNEKAAAVAAAARQLAEEEKQQQLSEKPGLPKTSSWATNAKPVVAKKTLAEIQKEEAEAAAKAKANSAAAAIAMNNSTSMSSSTSKQSFANAAANSVSKDDGAWTTVTSKKQPVTTKKPTTPVITNNSIKSSPQLLRSVSASKSNVPTNTVDYNGIREEFLIWARSNMTNLYPTVSKDDLLDIFITLPTNQDSSQLIAETIYSSSAIMDGRRFSQEFLKRKSKVDQTIGASDDLDWQSAIVSSADKVSTVDENGWSTSVKPKKKNRKH</sequence>
<protein>
    <recommendedName>
        <fullName evidence="2">GYF domain-containing protein</fullName>
    </recommendedName>
</protein>
<gene>
    <name evidence="3" type="ORF">QCA50_020607</name>
</gene>
<comment type="caution">
    <text evidence="3">The sequence shown here is derived from an EMBL/GenBank/DDBJ whole genome shotgun (WGS) entry which is preliminary data.</text>
</comment>
<dbReference type="Proteomes" id="UP001385951">
    <property type="component" value="Unassembled WGS sequence"/>
</dbReference>
<organism evidence="3 4">
    <name type="scientific">Cerrena zonata</name>
    <dbReference type="NCBI Taxonomy" id="2478898"/>
    <lineage>
        <taxon>Eukaryota</taxon>
        <taxon>Fungi</taxon>
        <taxon>Dikarya</taxon>
        <taxon>Basidiomycota</taxon>
        <taxon>Agaricomycotina</taxon>
        <taxon>Agaricomycetes</taxon>
        <taxon>Polyporales</taxon>
        <taxon>Cerrenaceae</taxon>
        <taxon>Cerrena</taxon>
    </lineage>
</organism>
<feature type="compositionally biased region" description="Polar residues" evidence="1">
    <location>
        <begin position="420"/>
        <end position="438"/>
    </location>
</feature>
<feature type="region of interest" description="Disordered" evidence="1">
    <location>
        <begin position="1"/>
        <end position="41"/>
    </location>
</feature>
<dbReference type="Gene3D" id="3.30.1490.40">
    <property type="match status" value="1"/>
</dbReference>
<reference evidence="3 4" key="1">
    <citation type="submission" date="2022-09" db="EMBL/GenBank/DDBJ databases">
        <authorList>
            <person name="Palmer J.M."/>
        </authorList>
    </citation>
    <scope>NUCLEOTIDE SEQUENCE [LARGE SCALE GENOMIC DNA]</scope>
    <source>
        <strain evidence="3 4">DSM 7382</strain>
    </source>
</reference>
<feature type="region of interest" description="Disordered" evidence="1">
    <location>
        <begin position="134"/>
        <end position="168"/>
    </location>
</feature>
<feature type="compositionally biased region" description="Polar residues" evidence="1">
    <location>
        <begin position="134"/>
        <end position="149"/>
    </location>
</feature>
<keyword evidence="4" id="KW-1185">Reference proteome</keyword>
<evidence type="ECO:0000256" key="1">
    <source>
        <dbReference type="SAM" id="MobiDB-lite"/>
    </source>
</evidence>
<evidence type="ECO:0000313" key="3">
    <source>
        <dbReference type="EMBL" id="KAK7676427.1"/>
    </source>
</evidence>
<dbReference type="Pfam" id="PF02213">
    <property type="entry name" value="GYF"/>
    <property type="match status" value="1"/>
</dbReference>
<feature type="domain" description="GYF" evidence="2">
    <location>
        <begin position="178"/>
        <end position="226"/>
    </location>
</feature>
<feature type="compositionally biased region" description="Low complexity" evidence="1">
    <location>
        <begin position="565"/>
        <end position="590"/>
    </location>
</feature>
<name>A0AAW0FBV1_9APHY</name>
<dbReference type="PROSITE" id="PS50829">
    <property type="entry name" value="GYF"/>
    <property type="match status" value="1"/>
</dbReference>
<dbReference type="InterPro" id="IPR035445">
    <property type="entry name" value="GYF-like_dom_sf"/>
</dbReference>
<evidence type="ECO:0000259" key="2">
    <source>
        <dbReference type="PROSITE" id="PS50829"/>
    </source>
</evidence>
<feature type="region of interest" description="Disordered" evidence="1">
    <location>
        <begin position="277"/>
        <end position="320"/>
    </location>
</feature>
<feature type="region of interest" description="Disordered" evidence="1">
    <location>
        <begin position="679"/>
        <end position="706"/>
    </location>
</feature>
<feature type="region of interest" description="Disordered" evidence="1">
    <location>
        <begin position="768"/>
        <end position="796"/>
    </location>
</feature>
<dbReference type="SMART" id="SM00444">
    <property type="entry name" value="GYF"/>
    <property type="match status" value="1"/>
</dbReference>
<dbReference type="InterPro" id="IPR003169">
    <property type="entry name" value="GYF"/>
</dbReference>
<feature type="compositionally biased region" description="Pro residues" evidence="1">
    <location>
        <begin position="529"/>
        <end position="545"/>
    </location>
</feature>
<feature type="compositionally biased region" description="Polar residues" evidence="1">
    <location>
        <begin position="459"/>
        <end position="488"/>
    </location>
</feature>
<feature type="region of interest" description="Disordered" evidence="1">
    <location>
        <begin position="528"/>
        <end position="646"/>
    </location>
</feature>
<feature type="compositionally biased region" description="Low complexity" evidence="1">
    <location>
        <begin position="622"/>
        <end position="636"/>
    </location>
</feature>
<feature type="region of interest" description="Disordered" evidence="1">
    <location>
        <begin position="459"/>
        <end position="489"/>
    </location>
</feature>
<proteinExistence type="predicted"/>
<feature type="compositionally biased region" description="Polar residues" evidence="1">
    <location>
        <begin position="1"/>
        <end position="21"/>
    </location>
</feature>
<feature type="region of interest" description="Disordered" evidence="1">
    <location>
        <begin position="913"/>
        <end position="936"/>
    </location>
</feature>
<feature type="compositionally biased region" description="Low complexity" evidence="1">
    <location>
        <begin position="773"/>
        <end position="793"/>
    </location>
</feature>
<dbReference type="EMBL" id="JASBNA010000117">
    <property type="protein sequence ID" value="KAK7676427.1"/>
    <property type="molecule type" value="Genomic_DNA"/>
</dbReference>
<feature type="compositionally biased region" description="Polar residues" evidence="1">
    <location>
        <begin position="918"/>
        <end position="927"/>
    </location>
</feature>
<dbReference type="AlphaFoldDB" id="A0AAW0FBV1"/>
<accession>A0AAW0FBV1</accession>
<feature type="region of interest" description="Disordered" evidence="1">
    <location>
        <begin position="407"/>
        <end position="438"/>
    </location>
</feature>
<evidence type="ECO:0000313" key="4">
    <source>
        <dbReference type="Proteomes" id="UP001385951"/>
    </source>
</evidence>